<evidence type="ECO:0000256" key="3">
    <source>
        <dbReference type="ARBA" id="ARBA00023163"/>
    </source>
</evidence>
<name>A0A086PBW0_SPHHM</name>
<dbReference type="GO" id="GO:0003700">
    <property type="term" value="F:DNA-binding transcription factor activity"/>
    <property type="evidence" value="ECO:0007669"/>
    <property type="project" value="TreeGrafter"/>
</dbReference>
<evidence type="ECO:0000256" key="2">
    <source>
        <dbReference type="ARBA" id="ARBA00023125"/>
    </source>
</evidence>
<evidence type="ECO:0000313" key="6">
    <source>
        <dbReference type="EMBL" id="KFG90878.1"/>
    </source>
</evidence>
<dbReference type="PANTHER" id="PTHR30136">
    <property type="entry name" value="HELIX-TURN-HELIX TRANSCRIPTIONAL REGULATOR, ICLR FAMILY"/>
    <property type="match status" value="1"/>
</dbReference>
<protein>
    <submittedName>
        <fullName evidence="6">IclR family transcriptional regulator</fullName>
    </submittedName>
</protein>
<dbReference type="GO" id="GO:0045892">
    <property type="term" value="P:negative regulation of DNA-templated transcription"/>
    <property type="evidence" value="ECO:0007669"/>
    <property type="project" value="TreeGrafter"/>
</dbReference>
<dbReference type="InterPro" id="IPR029016">
    <property type="entry name" value="GAF-like_dom_sf"/>
</dbReference>
<keyword evidence="2" id="KW-0238">DNA-binding</keyword>
<sequence>MTEFVPMPWKAVPPPTLVRPVSNAINILRLLAESGQPSTVTAIARELNINASTCFNILRTLAFTGVIDFDPVTRSYCTGLGAIDLANKALLRDSATTLLSHPRVQHLALTYGVTMTVFKRIGADRVTAVSVIEGTAAVRIHIRLGQRFPLLVGSSGRVWAAFGGLSQADIGRQWSAMRWHNQPDLADYLAQVALVAKRKIAIDDGDHVPGMFSASAPVFRSDGTLQYSLSAAWARGQHDKPTTRLIVTELKKIAAELQAFE</sequence>
<dbReference type="STRING" id="76947.GCA_002080435_04103"/>
<dbReference type="PANTHER" id="PTHR30136:SF24">
    <property type="entry name" value="HTH-TYPE TRANSCRIPTIONAL REPRESSOR ALLR"/>
    <property type="match status" value="1"/>
</dbReference>
<dbReference type="PROSITE" id="PS51077">
    <property type="entry name" value="HTH_ICLR"/>
    <property type="match status" value="1"/>
</dbReference>
<accession>A0A086PBW0</accession>
<dbReference type="RefSeq" id="WP_081570612.1">
    <property type="nucleotide sequence ID" value="NZ_BCZD01000023.1"/>
</dbReference>
<keyword evidence="1" id="KW-0805">Transcription regulation</keyword>
<gene>
    <name evidence="6" type="ORF">BV98_001245</name>
</gene>
<dbReference type="EMBL" id="JFZA02000008">
    <property type="protein sequence ID" value="KFG90878.1"/>
    <property type="molecule type" value="Genomic_DNA"/>
</dbReference>
<dbReference type="Pfam" id="PF09339">
    <property type="entry name" value="HTH_IclR"/>
    <property type="match status" value="1"/>
</dbReference>
<keyword evidence="3" id="KW-0804">Transcription</keyword>
<dbReference type="Proteomes" id="UP000024284">
    <property type="component" value="Unassembled WGS sequence"/>
</dbReference>
<reference evidence="6" key="1">
    <citation type="submission" date="2014-08" db="EMBL/GenBank/DDBJ databases">
        <title>Draft genome sequences of Sphingobium herbicidovorans.</title>
        <authorList>
            <person name="Gan H.M."/>
            <person name="Gan H.Y."/>
            <person name="Savka M.A."/>
        </authorList>
    </citation>
    <scope>NUCLEOTIDE SEQUENCE [LARGE SCALE GENOMIC DNA]</scope>
    <source>
        <strain evidence="6">NBRC 16415</strain>
    </source>
</reference>
<evidence type="ECO:0000259" key="4">
    <source>
        <dbReference type="PROSITE" id="PS51077"/>
    </source>
</evidence>
<dbReference type="InterPro" id="IPR036388">
    <property type="entry name" value="WH-like_DNA-bd_sf"/>
</dbReference>
<feature type="domain" description="HTH iclR-type" evidence="4">
    <location>
        <begin position="18"/>
        <end position="80"/>
    </location>
</feature>
<dbReference type="Gene3D" id="3.30.450.40">
    <property type="match status" value="1"/>
</dbReference>
<dbReference type="Gene3D" id="1.10.10.10">
    <property type="entry name" value="Winged helix-like DNA-binding domain superfamily/Winged helix DNA-binding domain"/>
    <property type="match status" value="1"/>
</dbReference>
<evidence type="ECO:0000256" key="1">
    <source>
        <dbReference type="ARBA" id="ARBA00023015"/>
    </source>
</evidence>
<dbReference type="InterPro" id="IPR036390">
    <property type="entry name" value="WH_DNA-bd_sf"/>
</dbReference>
<keyword evidence="7" id="KW-1185">Reference proteome</keyword>
<dbReference type="InterPro" id="IPR005471">
    <property type="entry name" value="Tscrpt_reg_IclR_N"/>
</dbReference>
<evidence type="ECO:0000313" key="7">
    <source>
        <dbReference type="Proteomes" id="UP000024284"/>
    </source>
</evidence>
<dbReference type="eggNOG" id="COG1414">
    <property type="taxonomic scope" value="Bacteria"/>
</dbReference>
<dbReference type="InterPro" id="IPR014757">
    <property type="entry name" value="Tscrpt_reg_IclR_C"/>
</dbReference>
<proteinExistence type="predicted"/>
<dbReference type="AlphaFoldDB" id="A0A086PBW0"/>
<evidence type="ECO:0000259" key="5">
    <source>
        <dbReference type="PROSITE" id="PS51078"/>
    </source>
</evidence>
<dbReference type="SUPFAM" id="SSF55781">
    <property type="entry name" value="GAF domain-like"/>
    <property type="match status" value="1"/>
</dbReference>
<dbReference type="PATRIC" id="fig|1219045.3.peg.1275"/>
<comment type="caution">
    <text evidence="6">The sequence shown here is derived from an EMBL/GenBank/DDBJ whole genome shotgun (WGS) entry which is preliminary data.</text>
</comment>
<dbReference type="Pfam" id="PF01614">
    <property type="entry name" value="IclR_C"/>
    <property type="match status" value="1"/>
</dbReference>
<dbReference type="SUPFAM" id="SSF46785">
    <property type="entry name" value="Winged helix' DNA-binding domain"/>
    <property type="match status" value="1"/>
</dbReference>
<dbReference type="GO" id="GO:0003677">
    <property type="term" value="F:DNA binding"/>
    <property type="evidence" value="ECO:0007669"/>
    <property type="project" value="UniProtKB-KW"/>
</dbReference>
<dbReference type="PROSITE" id="PS51078">
    <property type="entry name" value="ICLR_ED"/>
    <property type="match status" value="1"/>
</dbReference>
<dbReference type="SMART" id="SM00346">
    <property type="entry name" value="HTH_ICLR"/>
    <property type="match status" value="1"/>
</dbReference>
<dbReference type="InterPro" id="IPR050707">
    <property type="entry name" value="HTH_MetabolicPath_Reg"/>
</dbReference>
<organism evidence="6 7">
    <name type="scientific">Sphingobium herbicidovorans (strain ATCC 700291 / DSM 11019 / CCUG 56400 / KCTC 2939 / LMG 18315 / NBRC 16415 / MH)</name>
    <name type="common">Sphingomonas herbicidovorans</name>
    <dbReference type="NCBI Taxonomy" id="1219045"/>
    <lineage>
        <taxon>Bacteria</taxon>
        <taxon>Pseudomonadati</taxon>
        <taxon>Pseudomonadota</taxon>
        <taxon>Alphaproteobacteria</taxon>
        <taxon>Sphingomonadales</taxon>
        <taxon>Sphingomonadaceae</taxon>
        <taxon>Sphingobium</taxon>
    </lineage>
</organism>
<feature type="domain" description="IclR-ED" evidence="5">
    <location>
        <begin position="81"/>
        <end position="261"/>
    </location>
</feature>
<dbReference type="OrthoDB" id="9807558at2"/>